<keyword evidence="8" id="KW-0675">Receptor</keyword>
<dbReference type="InterPro" id="IPR032675">
    <property type="entry name" value="LRR_dom_sf"/>
</dbReference>
<keyword evidence="3" id="KW-0812">Transmembrane</keyword>
<dbReference type="SUPFAM" id="SSF52058">
    <property type="entry name" value="L domain-like"/>
    <property type="match status" value="1"/>
</dbReference>
<dbReference type="Proteomes" id="UP000059680">
    <property type="component" value="Chromosome 10"/>
</dbReference>
<evidence type="ECO:0000256" key="5">
    <source>
        <dbReference type="ARBA" id="ARBA00022737"/>
    </source>
</evidence>
<dbReference type="Pfam" id="PF08263">
    <property type="entry name" value="LRRNT_2"/>
    <property type="match status" value="1"/>
</dbReference>
<keyword evidence="5" id="KW-0677">Repeat</keyword>
<feature type="signal peptide" evidence="10">
    <location>
        <begin position="1"/>
        <end position="21"/>
    </location>
</feature>
<accession>A0A0P0XUL8</accession>
<dbReference type="GO" id="GO:0016020">
    <property type="term" value="C:membrane"/>
    <property type="evidence" value="ECO:0007669"/>
    <property type="project" value="UniProtKB-SubCell"/>
</dbReference>
<keyword evidence="6" id="KW-1133">Transmembrane helix</keyword>
<comment type="subcellular location">
    <subcellularLocation>
        <location evidence="1">Membrane</location>
        <topology evidence="1">Single-pass membrane protein</topology>
    </subcellularLocation>
</comment>
<dbReference type="STRING" id="39947.A0A0P0XUL8"/>
<dbReference type="InterPro" id="IPR052422">
    <property type="entry name" value="Auxin_Ser/Thr_Kinase"/>
</dbReference>
<sequence length="155" mass="15879">MIMSMPVLALFILLAAGVAAAAATHPGDDVAMRSLANTTGTAKTLQWGASSPDPCGGTWVGVTCNAEGRVTAINASRGGLTGHLVGADLSTLASLSDLDLSFNALRDDLPVLPQPLGGLRALDLRSNSFFAITDGFFAAFPALETSTSTTTRCRP</sequence>
<dbReference type="PaxDb" id="39947-A0A0P0XUL8"/>
<name>A0A0P0XUL8_ORYSJ</name>
<dbReference type="PANTHER" id="PTHR47986:SF29">
    <property type="entry name" value="RECEPTOR PROTEIN KINASE TMK1"/>
    <property type="match status" value="1"/>
</dbReference>
<feature type="domain" description="Leucine-rich repeat-containing N-terminal plant-type" evidence="11">
    <location>
        <begin position="41"/>
        <end position="65"/>
    </location>
</feature>
<evidence type="ECO:0000256" key="7">
    <source>
        <dbReference type="ARBA" id="ARBA00023136"/>
    </source>
</evidence>
<feature type="chain" id="PRO_5006057269" evidence="10">
    <location>
        <begin position="22"/>
        <end position="155"/>
    </location>
</feature>
<reference evidence="12 13" key="3">
    <citation type="journal article" date="2013" name="Rice">
        <title>Improvement of the Oryza sativa Nipponbare reference genome using next generation sequence and optical map data.</title>
        <authorList>
            <person name="Kawahara Y."/>
            <person name="de la Bastide M."/>
            <person name="Hamilton J.P."/>
            <person name="Kanamori H."/>
            <person name="McCombie W.R."/>
            <person name="Ouyang S."/>
            <person name="Schwartz D.C."/>
            <person name="Tanaka T."/>
            <person name="Wu J."/>
            <person name="Zhou S."/>
            <person name="Childs K.L."/>
            <person name="Davidson R.M."/>
            <person name="Lin H."/>
            <person name="Quesada-Ocampo L."/>
            <person name="Vaillancourt B."/>
            <person name="Sakai H."/>
            <person name="Lee S.S."/>
            <person name="Kim J."/>
            <person name="Numa H."/>
            <person name="Itoh T."/>
            <person name="Buell C.R."/>
            <person name="Matsumoto T."/>
        </authorList>
    </citation>
    <scope>NUCLEOTIDE SEQUENCE [LARGE SCALE GENOMIC DNA]</scope>
    <source>
        <strain evidence="13">cv. Nipponbare</strain>
    </source>
</reference>
<keyword evidence="9" id="KW-0325">Glycoprotein</keyword>
<proteinExistence type="predicted"/>
<protein>
    <submittedName>
        <fullName evidence="12">Os10g0441300 protein</fullName>
    </submittedName>
</protein>
<evidence type="ECO:0000256" key="8">
    <source>
        <dbReference type="ARBA" id="ARBA00023170"/>
    </source>
</evidence>
<evidence type="ECO:0000256" key="3">
    <source>
        <dbReference type="ARBA" id="ARBA00022692"/>
    </source>
</evidence>
<evidence type="ECO:0000313" key="12">
    <source>
        <dbReference type="EMBL" id="BAT11037.1"/>
    </source>
</evidence>
<organism evidence="12 13">
    <name type="scientific">Oryza sativa subsp. japonica</name>
    <name type="common">Rice</name>
    <dbReference type="NCBI Taxonomy" id="39947"/>
    <lineage>
        <taxon>Eukaryota</taxon>
        <taxon>Viridiplantae</taxon>
        <taxon>Streptophyta</taxon>
        <taxon>Embryophyta</taxon>
        <taxon>Tracheophyta</taxon>
        <taxon>Spermatophyta</taxon>
        <taxon>Magnoliopsida</taxon>
        <taxon>Liliopsida</taxon>
        <taxon>Poales</taxon>
        <taxon>Poaceae</taxon>
        <taxon>BOP clade</taxon>
        <taxon>Oryzoideae</taxon>
        <taxon>Oryzeae</taxon>
        <taxon>Oryzinae</taxon>
        <taxon>Oryza</taxon>
        <taxon>Oryza sativa</taxon>
    </lineage>
</organism>
<evidence type="ECO:0000256" key="1">
    <source>
        <dbReference type="ARBA" id="ARBA00004167"/>
    </source>
</evidence>
<evidence type="ECO:0000313" key="13">
    <source>
        <dbReference type="Proteomes" id="UP000059680"/>
    </source>
</evidence>
<dbReference type="InterPro" id="IPR013210">
    <property type="entry name" value="LRR_N_plant-typ"/>
</dbReference>
<evidence type="ECO:0000259" key="11">
    <source>
        <dbReference type="Pfam" id="PF08263"/>
    </source>
</evidence>
<keyword evidence="4 10" id="KW-0732">Signal</keyword>
<keyword evidence="2" id="KW-0433">Leucine-rich repeat</keyword>
<evidence type="ECO:0000256" key="6">
    <source>
        <dbReference type="ARBA" id="ARBA00022989"/>
    </source>
</evidence>
<evidence type="ECO:0000256" key="10">
    <source>
        <dbReference type="SAM" id="SignalP"/>
    </source>
</evidence>
<dbReference type="Gene3D" id="3.80.10.10">
    <property type="entry name" value="Ribonuclease Inhibitor"/>
    <property type="match status" value="1"/>
</dbReference>
<dbReference type="PANTHER" id="PTHR47986">
    <property type="entry name" value="OSJNBA0070M12.3 PROTEIN"/>
    <property type="match status" value="1"/>
</dbReference>
<gene>
    <name evidence="12" type="ordered locus">Os10g0441300</name>
    <name evidence="12" type="ORF">OSNPB_100441300</name>
</gene>
<dbReference type="AlphaFoldDB" id="A0A0P0XUL8"/>
<reference evidence="13" key="1">
    <citation type="journal article" date="2005" name="Nature">
        <title>The map-based sequence of the rice genome.</title>
        <authorList>
            <consortium name="International rice genome sequencing project (IRGSP)"/>
            <person name="Matsumoto T."/>
            <person name="Wu J."/>
            <person name="Kanamori H."/>
            <person name="Katayose Y."/>
            <person name="Fujisawa M."/>
            <person name="Namiki N."/>
            <person name="Mizuno H."/>
            <person name="Yamamoto K."/>
            <person name="Antonio B.A."/>
            <person name="Baba T."/>
            <person name="Sakata K."/>
            <person name="Nagamura Y."/>
            <person name="Aoki H."/>
            <person name="Arikawa K."/>
            <person name="Arita K."/>
            <person name="Bito T."/>
            <person name="Chiden Y."/>
            <person name="Fujitsuka N."/>
            <person name="Fukunaka R."/>
            <person name="Hamada M."/>
            <person name="Harada C."/>
            <person name="Hayashi A."/>
            <person name="Hijishita S."/>
            <person name="Honda M."/>
            <person name="Hosokawa S."/>
            <person name="Ichikawa Y."/>
            <person name="Idonuma A."/>
            <person name="Iijima M."/>
            <person name="Ikeda M."/>
            <person name="Ikeno M."/>
            <person name="Ito K."/>
            <person name="Ito S."/>
            <person name="Ito T."/>
            <person name="Ito Y."/>
            <person name="Ito Y."/>
            <person name="Iwabuchi A."/>
            <person name="Kamiya K."/>
            <person name="Karasawa W."/>
            <person name="Kurita K."/>
            <person name="Katagiri S."/>
            <person name="Kikuta A."/>
            <person name="Kobayashi H."/>
            <person name="Kobayashi N."/>
            <person name="Machita K."/>
            <person name="Maehara T."/>
            <person name="Masukawa M."/>
            <person name="Mizubayashi T."/>
            <person name="Mukai Y."/>
            <person name="Nagasaki H."/>
            <person name="Nagata Y."/>
            <person name="Naito S."/>
            <person name="Nakashima M."/>
            <person name="Nakama Y."/>
            <person name="Nakamichi Y."/>
            <person name="Nakamura M."/>
            <person name="Meguro A."/>
            <person name="Negishi M."/>
            <person name="Ohta I."/>
            <person name="Ohta T."/>
            <person name="Okamoto M."/>
            <person name="Ono N."/>
            <person name="Saji S."/>
            <person name="Sakaguchi M."/>
            <person name="Sakai K."/>
            <person name="Shibata M."/>
            <person name="Shimokawa T."/>
            <person name="Song J."/>
            <person name="Takazaki Y."/>
            <person name="Terasawa K."/>
            <person name="Tsugane M."/>
            <person name="Tsuji K."/>
            <person name="Ueda S."/>
            <person name="Waki K."/>
            <person name="Yamagata H."/>
            <person name="Yamamoto M."/>
            <person name="Yamamoto S."/>
            <person name="Yamane H."/>
            <person name="Yoshiki S."/>
            <person name="Yoshihara R."/>
            <person name="Yukawa K."/>
            <person name="Zhong H."/>
            <person name="Yano M."/>
            <person name="Yuan Q."/>
            <person name="Ouyang S."/>
            <person name="Liu J."/>
            <person name="Jones K.M."/>
            <person name="Gansberger K."/>
            <person name="Moffat K."/>
            <person name="Hill J."/>
            <person name="Bera J."/>
            <person name="Fadrosh D."/>
            <person name="Jin S."/>
            <person name="Johri S."/>
            <person name="Kim M."/>
            <person name="Overton L."/>
            <person name="Reardon M."/>
            <person name="Tsitrin T."/>
            <person name="Vuong H."/>
            <person name="Weaver B."/>
            <person name="Ciecko A."/>
            <person name="Tallon L."/>
            <person name="Jackson J."/>
            <person name="Pai G."/>
            <person name="Aken S.V."/>
            <person name="Utterback T."/>
            <person name="Reidmuller S."/>
            <person name="Feldblyum T."/>
            <person name="Hsiao J."/>
            <person name="Zismann V."/>
            <person name="Iobst S."/>
            <person name="de Vazeille A.R."/>
            <person name="Buell C.R."/>
            <person name="Ying K."/>
            <person name="Li Y."/>
            <person name="Lu T."/>
            <person name="Huang Y."/>
            <person name="Zhao Q."/>
            <person name="Feng Q."/>
            <person name="Zhang L."/>
            <person name="Zhu J."/>
            <person name="Weng Q."/>
            <person name="Mu J."/>
            <person name="Lu Y."/>
            <person name="Fan D."/>
            <person name="Liu Y."/>
            <person name="Guan J."/>
            <person name="Zhang Y."/>
            <person name="Yu S."/>
            <person name="Liu X."/>
            <person name="Zhang Y."/>
            <person name="Hong G."/>
            <person name="Han B."/>
            <person name="Choisne N."/>
            <person name="Demange N."/>
            <person name="Orjeda G."/>
            <person name="Samain S."/>
            <person name="Cattolico L."/>
            <person name="Pelletier E."/>
            <person name="Couloux A."/>
            <person name="Segurens B."/>
            <person name="Wincker P."/>
            <person name="D'Hont A."/>
            <person name="Scarpelli C."/>
            <person name="Weissenbach J."/>
            <person name="Salanoubat M."/>
            <person name="Quetier F."/>
            <person name="Yu Y."/>
            <person name="Kim H.R."/>
            <person name="Rambo T."/>
            <person name="Currie J."/>
            <person name="Collura K."/>
            <person name="Luo M."/>
            <person name="Yang T."/>
            <person name="Ammiraju J.S.S."/>
            <person name="Engler F."/>
            <person name="Soderlund C."/>
            <person name="Wing R.A."/>
            <person name="Palmer L.E."/>
            <person name="de la Bastide M."/>
            <person name="Spiegel L."/>
            <person name="Nascimento L."/>
            <person name="Zutavern T."/>
            <person name="O'Shaughnessy A."/>
            <person name="Dike S."/>
            <person name="Dedhia N."/>
            <person name="Preston R."/>
            <person name="Balija V."/>
            <person name="McCombie W.R."/>
            <person name="Chow T."/>
            <person name="Chen H."/>
            <person name="Chung M."/>
            <person name="Chen C."/>
            <person name="Shaw J."/>
            <person name="Wu H."/>
            <person name="Hsiao K."/>
            <person name="Chao Y."/>
            <person name="Chu M."/>
            <person name="Cheng C."/>
            <person name="Hour A."/>
            <person name="Lee P."/>
            <person name="Lin S."/>
            <person name="Lin Y."/>
            <person name="Liou J."/>
            <person name="Liu S."/>
            <person name="Hsing Y."/>
            <person name="Raghuvanshi S."/>
            <person name="Mohanty A."/>
            <person name="Bharti A.K."/>
            <person name="Gaur A."/>
            <person name="Gupta V."/>
            <person name="Kumar D."/>
            <person name="Ravi V."/>
            <person name="Vij S."/>
            <person name="Kapur A."/>
            <person name="Khurana P."/>
            <person name="Khurana P."/>
            <person name="Khurana J.P."/>
            <person name="Tyagi A.K."/>
            <person name="Gaikwad K."/>
            <person name="Singh A."/>
            <person name="Dalal V."/>
            <person name="Srivastava S."/>
            <person name="Dixit A."/>
            <person name="Pal A.K."/>
            <person name="Ghazi I.A."/>
            <person name="Yadav M."/>
            <person name="Pandit A."/>
            <person name="Bhargava A."/>
            <person name="Sureshbabu K."/>
            <person name="Batra K."/>
            <person name="Sharma T.R."/>
            <person name="Mohapatra T."/>
            <person name="Singh N.K."/>
            <person name="Messing J."/>
            <person name="Nelson A.B."/>
            <person name="Fuks G."/>
            <person name="Kavchok S."/>
            <person name="Keizer G."/>
            <person name="Linton E."/>
            <person name="Llaca V."/>
            <person name="Song R."/>
            <person name="Tanyolac B."/>
            <person name="Young S."/>
            <person name="Ho-Il K."/>
            <person name="Hahn J.H."/>
            <person name="Sangsakoo G."/>
            <person name="Vanavichit A."/>
            <person name="de Mattos Luiz.A.T."/>
            <person name="Zimmer P.D."/>
            <person name="Malone G."/>
            <person name="Dellagostin O."/>
            <person name="de Oliveira A.C."/>
            <person name="Bevan M."/>
            <person name="Bancroft I."/>
            <person name="Minx P."/>
            <person name="Cordum H."/>
            <person name="Wilson R."/>
            <person name="Cheng Z."/>
            <person name="Jin W."/>
            <person name="Jiang J."/>
            <person name="Leong S.A."/>
            <person name="Iwama H."/>
            <person name="Gojobori T."/>
            <person name="Itoh T."/>
            <person name="Niimura Y."/>
            <person name="Fujii Y."/>
            <person name="Habara T."/>
            <person name="Sakai H."/>
            <person name="Sato Y."/>
            <person name="Wilson G."/>
            <person name="Kumar K."/>
            <person name="McCouch S."/>
            <person name="Juretic N."/>
            <person name="Hoen D."/>
            <person name="Wright S."/>
            <person name="Bruskiewich R."/>
            <person name="Bureau T."/>
            <person name="Miyao A."/>
            <person name="Hirochika H."/>
            <person name="Nishikawa T."/>
            <person name="Kadowaki K."/>
            <person name="Sugiura M."/>
            <person name="Burr B."/>
            <person name="Sasaki T."/>
        </authorList>
    </citation>
    <scope>NUCLEOTIDE SEQUENCE [LARGE SCALE GENOMIC DNA]</scope>
    <source>
        <strain evidence="13">cv. Nipponbare</strain>
    </source>
</reference>
<evidence type="ECO:0000256" key="2">
    <source>
        <dbReference type="ARBA" id="ARBA00022614"/>
    </source>
</evidence>
<reference evidence="12 13" key="2">
    <citation type="journal article" date="2013" name="Plant Cell Physiol.">
        <title>Rice Annotation Project Database (RAP-DB): an integrative and interactive database for rice genomics.</title>
        <authorList>
            <person name="Sakai H."/>
            <person name="Lee S.S."/>
            <person name="Tanaka T."/>
            <person name="Numa H."/>
            <person name="Kim J."/>
            <person name="Kawahara Y."/>
            <person name="Wakimoto H."/>
            <person name="Yang C.C."/>
            <person name="Iwamoto M."/>
            <person name="Abe T."/>
            <person name="Yamada Y."/>
            <person name="Muto A."/>
            <person name="Inokuchi H."/>
            <person name="Ikemura T."/>
            <person name="Matsumoto T."/>
            <person name="Sasaki T."/>
            <person name="Itoh T."/>
        </authorList>
    </citation>
    <scope>NUCLEOTIDE SEQUENCE [LARGE SCALE GENOMIC DNA]</scope>
    <source>
        <strain evidence="13">cv. Nipponbare</strain>
    </source>
</reference>
<keyword evidence="13" id="KW-1185">Reference proteome</keyword>
<dbReference type="EMBL" id="AP014966">
    <property type="protein sequence ID" value="BAT11037.1"/>
    <property type="molecule type" value="Genomic_DNA"/>
</dbReference>
<dbReference type="FunCoup" id="A0A0P0XUL8">
    <property type="interactions" value="1"/>
</dbReference>
<dbReference type="InParanoid" id="A0A0P0XUL8"/>
<dbReference type="SMR" id="A0A0P0XUL8"/>
<keyword evidence="7" id="KW-0472">Membrane</keyword>
<evidence type="ECO:0000256" key="9">
    <source>
        <dbReference type="ARBA" id="ARBA00023180"/>
    </source>
</evidence>
<evidence type="ECO:0000256" key="4">
    <source>
        <dbReference type="ARBA" id="ARBA00022729"/>
    </source>
</evidence>